<reference evidence="5" key="1">
    <citation type="thesis" date="2020" institute="ProQuest LLC" country="789 East Eisenhower Parkway, Ann Arbor, MI, USA">
        <title>Comparative Genomics and Chromosome Evolution.</title>
        <authorList>
            <person name="Mudd A.B."/>
        </authorList>
    </citation>
    <scope>NUCLEOTIDE SEQUENCE</scope>
    <source>
        <strain evidence="5">1538</strain>
        <tissue evidence="5">Blood</tissue>
    </source>
</reference>
<dbReference type="GO" id="GO:0019814">
    <property type="term" value="C:immunoglobulin complex"/>
    <property type="evidence" value="ECO:0007669"/>
    <property type="project" value="UniProtKB-KW"/>
</dbReference>
<evidence type="ECO:0000259" key="4">
    <source>
        <dbReference type="PROSITE" id="PS50835"/>
    </source>
</evidence>
<dbReference type="AlphaFoldDB" id="A0AAV3ADX7"/>
<dbReference type="Pfam" id="PF07686">
    <property type="entry name" value="V-set"/>
    <property type="match status" value="1"/>
</dbReference>
<organism evidence="5 6">
    <name type="scientific">Pyxicephalus adspersus</name>
    <name type="common">African bullfrog</name>
    <dbReference type="NCBI Taxonomy" id="30357"/>
    <lineage>
        <taxon>Eukaryota</taxon>
        <taxon>Metazoa</taxon>
        <taxon>Chordata</taxon>
        <taxon>Craniata</taxon>
        <taxon>Vertebrata</taxon>
        <taxon>Euteleostomi</taxon>
        <taxon>Amphibia</taxon>
        <taxon>Batrachia</taxon>
        <taxon>Anura</taxon>
        <taxon>Neobatrachia</taxon>
        <taxon>Ranoidea</taxon>
        <taxon>Pyxicephalidae</taxon>
        <taxon>Pyxicephalinae</taxon>
        <taxon>Pyxicephalus</taxon>
    </lineage>
</organism>
<evidence type="ECO:0000256" key="3">
    <source>
        <dbReference type="ARBA" id="ARBA00043265"/>
    </source>
</evidence>
<dbReference type="GO" id="GO:0005576">
    <property type="term" value="C:extracellular region"/>
    <property type="evidence" value="ECO:0007669"/>
    <property type="project" value="UniProtKB-ARBA"/>
</dbReference>
<dbReference type="EMBL" id="DYDO01000006">
    <property type="protein sequence ID" value="DBA22596.1"/>
    <property type="molecule type" value="Genomic_DNA"/>
</dbReference>
<dbReference type="InterPro" id="IPR007110">
    <property type="entry name" value="Ig-like_dom"/>
</dbReference>
<dbReference type="Proteomes" id="UP001181693">
    <property type="component" value="Unassembled WGS sequence"/>
</dbReference>
<dbReference type="Gene3D" id="2.60.40.10">
    <property type="entry name" value="Immunoglobulins"/>
    <property type="match status" value="1"/>
</dbReference>
<keyword evidence="1" id="KW-0391">Immunity</keyword>
<dbReference type="PROSITE" id="PS50835">
    <property type="entry name" value="IG_LIKE"/>
    <property type="match status" value="1"/>
</dbReference>
<dbReference type="PANTHER" id="PTHR23266">
    <property type="entry name" value="IMMUNOGLOBULIN HEAVY CHAIN"/>
    <property type="match status" value="1"/>
</dbReference>
<dbReference type="SUPFAM" id="SSF48726">
    <property type="entry name" value="Immunoglobulin"/>
    <property type="match status" value="1"/>
</dbReference>
<protein>
    <recommendedName>
        <fullName evidence="4">Ig-like domain-containing protein</fullName>
    </recommendedName>
</protein>
<evidence type="ECO:0000256" key="1">
    <source>
        <dbReference type="ARBA" id="ARBA00022859"/>
    </source>
</evidence>
<accession>A0AAV3ADX7</accession>
<keyword evidence="2" id="KW-1064">Adaptive immunity</keyword>
<comment type="caution">
    <text evidence="5">The sequence shown here is derived from an EMBL/GenBank/DDBJ whole genome shotgun (WGS) entry which is preliminary data.</text>
</comment>
<keyword evidence="3" id="KW-1280">Immunoglobulin</keyword>
<dbReference type="SMART" id="SM00406">
    <property type="entry name" value="IGv"/>
    <property type="match status" value="1"/>
</dbReference>
<evidence type="ECO:0000313" key="5">
    <source>
        <dbReference type="EMBL" id="DBA22596.1"/>
    </source>
</evidence>
<dbReference type="InterPro" id="IPR003599">
    <property type="entry name" value="Ig_sub"/>
</dbReference>
<dbReference type="InterPro" id="IPR013106">
    <property type="entry name" value="Ig_V-set"/>
</dbReference>
<dbReference type="InterPro" id="IPR050199">
    <property type="entry name" value="IgHV"/>
</dbReference>
<sequence>MSQTLIQSSSEVKQTGQRVKMSCEGSAIQISNVYIHWYQLTTFGGGLTWIGRIDPDDGYRRYSSSYHERFTMTFDTSINTAYLQIDNVKVEDTATYYCAGDRHSDPRLAPTIQKHPATVLLLL</sequence>
<feature type="domain" description="Ig-like" evidence="4">
    <location>
        <begin position="1"/>
        <end position="98"/>
    </location>
</feature>
<name>A0AAV3ADX7_PYXAD</name>
<gene>
    <name evidence="5" type="ORF">GDO54_013613</name>
</gene>
<evidence type="ECO:0000313" key="6">
    <source>
        <dbReference type="Proteomes" id="UP001181693"/>
    </source>
</evidence>
<proteinExistence type="predicted"/>
<evidence type="ECO:0000256" key="2">
    <source>
        <dbReference type="ARBA" id="ARBA00023130"/>
    </source>
</evidence>
<dbReference type="InterPro" id="IPR013783">
    <property type="entry name" value="Ig-like_fold"/>
</dbReference>
<dbReference type="InterPro" id="IPR036179">
    <property type="entry name" value="Ig-like_dom_sf"/>
</dbReference>
<dbReference type="GO" id="GO:0002250">
    <property type="term" value="P:adaptive immune response"/>
    <property type="evidence" value="ECO:0007669"/>
    <property type="project" value="UniProtKB-KW"/>
</dbReference>
<keyword evidence="6" id="KW-1185">Reference proteome</keyword>
<dbReference type="SMART" id="SM00409">
    <property type="entry name" value="IG"/>
    <property type="match status" value="1"/>
</dbReference>